<organism evidence="1 2">
    <name type="scientific">Timema podura</name>
    <name type="common">Walking stick</name>
    <dbReference type="NCBI Taxonomy" id="61482"/>
    <lineage>
        <taxon>Eukaryota</taxon>
        <taxon>Metazoa</taxon>
        <taxon>Ecdysozoa</taxon>
        <taxon>Arthropoda</taxon>
        <taxon>Hexapoda</taxon>
        <taxon>Insecta</taxon>
        <taxon>Pterygota</taxon>
        <taxon>Neoptera</taxon>
        <taxon>Polyneoptera</taxon>
        <taxon>Phasmatodea</taxon>
        <taxon>Timematodea</taxon>
        <taxon>Timematoidea</taxon>
        <taxon>Timematidae</taxon>
        <taxon>Timema</taxon>
    </lineage>
</organism>
<evidence type="ECO:0000313" key="2">
    <source>
        <dbReference type="Proteomes" id="UP001153148"/>
    </source>
</evidence>
<keyword evidence="2" id="KW-1185">Reference proteome</keyword>
<sequence length="212" mass="24616">MGAGESCGHGDVYQFMRKDILIALCYCKPEDAKEGLWCTLNLNTEPDQIAGENYYPQDDPSVRDHQIDKGLFKNPSDEKDEYYEDNVEHTSERHDLGQMVYPVFQYGSDEREPLFDLEYLREYLNVGDNTGFIPGEGYEEEANRRAMRKKQTEINRKWRRAKGVFVHKFNLLDSMEERKLSPWCEPVISLYQSSGDDCANICGQMLSYGQHN</sequence>
<dbReference type="EMBL" id="CAJPIN010001286">
    <property type="protein sequence ID" value="CAG2054399.1"/>
    <property type="molecule type" value="Genomic_DNA"/>
</dbReference>
<comment type="caution">
    <text evidence="1">The sequence shown here is derived from an EMBL/GenBank/DDBJ whole genome shotgun (WGS) entry which is preliminary data.</text>
</comment>
<reference evidence="1" key="1">
    <citation type="submission" date="2021-03" db="EMBL/GenBank/DDBJ databases">
        <authorList>
            <person name="Tran Van P."/>
        </authorList>
    </citation>
    <scope>NUCLEOTIDE SEQUENCE</scope>
</reference>
<gene>
    <name evidence="1" type="ORF">TPAB3V08_LOCUS1428</name>
</gene>
<evidence type="ECO:0000313" key="1">
    <source>
        <dbReference type="EMBL" id="CAG2054399.1"/>
    </source>
</evidence>
<accession>A0ABN7NEZ5</accession>
<protein>
    <submittedName>
        <fullName evidence="1">Uncharacterized protein</fullName>
    </submittedName>
</protein>
<dbReference type="Proteomes" id="UP001153148">
    <property type="component" value="Unassembled WGS sequence"/>
</dbReference>
<name>A0ABN7NEZ5_TIMPD</name>
<proteinExistence type="predicted"/>